<dbReference type="Proteomes" id="UP000235392">
    <property type="component" value="Unassembled WGS sequence"/>
</dbReference>
<evidence type="ECO:0000313" key="2">
    <source>
        <dbReference type="EMBL" id="PLW51029.1"/>
    </source>
</evidence>
<evidence type="ECO:0000256" key="1">
    <source>
        <dbReference type="SAM" id="MobiDB-lite"/>
    </source>
</evidence>
<dbReference type="EMBL" id="PGCI01000007">
    <property type="protein sequence ID" value="PLW51029.1"/>
    <property type="molecule type" value="Genomic_DNA"/>
</dbReference>
<dbReference type="AlphaFoldDB" id="A0A2N5VM03"/>
<evidence type="ECO:0000313" key="3">
    <source>
        <dbReference type="Proteomes" id="UP000235392"/>
    </source>
</evidence>
<organism evidence="2 3">
    <name type="scientific">Puccinia coronata f. sp. avenae</name>
    <dbReference type="NCBI Taxonomy" id="200324"/>
    <lineage>
        <taxon>Eukaryota</taxon>
        <taxon>Fungi</taxon>
        <taxon>Dikarya</taxon>
        <taxon>Basidiomycota</taxon>
        <taxon>Pucciniomycotina</taxon>
        <taxon>Pucciniomycetes</taxon>
        <taxon>Pucciniales</taxon>
        <taxon>Pucciniaceae</taxon>
        <taxon>Puccinia</taxon>
    </lineage>
</organism>
<sequence length="77" mass="8805">MKYFYRAGPGEPVPGTRNPRAGTRLLLAGTPQRTLAIQINNLFHPPKPPHNHGTNPEEAQKRVQKNGQHQWPHDQFY</sequence>
<gene>
    <name evidence="2" type="ORF">PCASD_02425</name>
</gene>
<protein>
    <submittedName>
        <fullName evidence="2">Uncharacterized protein</fullName>
    </submittedName>
</protein>
<proteinExistence type="predicted"/>
<accession>A0A2N5VM03</accession>
<comment type="caution">
    <text evidence="2">The sequence shown here is derived from an EMBL/GenBank/DDBJ whole genome shotgun (WGS) entry which is preliminary data.</text>
</comment>
<feature type="region of interest" description="Disordered" evidence="1">
    <location>
        <begin position="43"/>
        <end position="77"/>
    </location>
</feature>
<name>A0A2N5VM03_9BASI</name>
<reference evidence="2 3" key="1">
    <citation type="submission" date="2017-11" db="EMBL/GenBank/DDBJ databases">
        <title>De novo assembly and phasing of dikaryotic genomes from two isolates of Puccinia coronata f. sp. avenae, the causal agent of oat crown rust.</title>
        <authorList>
            <person name="Miller M.E."/>
            <person name="Zhang Y."/>
            <person name="Omidvar V."/>
            <person name="Sperschneider J."/>
            <person name="Schwessinger B."/>
            <person name="Raley C."/>
            <person name="Palmer J.M."/>
            <person name="Garnica D."/>
            <person name="Upadhyaya N."/>
            <person name="Rathjen J."/>
            <person name="Taylor J.M."/>
            <person name="Park R.F."/>
            <person name="Dodds P.N."/>
            <person name="Hirsch C.D."/>
            <person name="Kianian S.F."/>
            <person name="Figueroa M."/>
        </authorList>
    </citation>
    <scope>NUCLEOTIDE SEQUENCE [LARGE SCALE GENOMIC DNA]</scope>
    <source>
        <strain evidence="2">12SD80</strain>
    </source>
</reference>
<feature type="region of interest" description="Disordered" evidence="1">
    <location>
        <begin position="1"/>
        <end position="21"/>
    </location>
</feature>